<keyword evidence="3 10" id="KW-0808">Transferase</keyword>
<name>A0A7R8WC74_9CRUS</name>
<dbReference type="PANTHER" id="PTHR11139:SF9">
    <property type="entry name" value="SERINE_THREONINE-PROTEIN KINASE MTOR"/>
    <property type="match status" value="1"/>
</dbReference>
<evidence type="ECO:0000256" key="4">
    <source>
        <dbReference type="ARBA" id="ARBA00022737"/>
    </source>
</evidence>
<dbReference type="GO" id="GO:0004674">
    <property type="term" value="F:protein serine/threonine kinase activity"/>
    <property type="evidence" value="ECO:0007669"/>
    <property type="project" value="UniProtKB-KW"/>
</dbReference>
<dbReference type="InterPro" id="IPR000403">
    <property type="entry name" value="PI3/4_kinase_cat_dom"/>
</dbReference>
<dbReference type="SMART" id="SM00146">
    <property type="entry name" value="PI3Kc"/>
    <property type="match status" value="1"/>
</dbReference>
<keyword evidence="4" id="KW-0677">Repeat</keyword>
<dbReference type="GO" id="GO:0031931">
    <property type="term" value="C:TORC1 complex"/>
    <property type="evidence" value="ECO:0007669"/>
    <property type="project" value="TreeGrafter"/>
</dbReference>
<organism evidence="12">
    <name type="scientific">Cyprideis torosa</name>
    <dbReference type="NCBI Taxonomy" id="163714"/>
    <lineage>
        <taxon>Eukaryota</taxon>
        <taxon>Metazoa</taxon>
        <taxon>Ecdysozoa</taxon>
        <taxon>Arthropoda</taxon>
        <taxon>Crustacea</taxon>
        <taxon>Oligostraca</taxon>
        <taxon>Ostracoda</taxon>
        <taxon>Podocopa</taxon>
        <taxon>Podocopida</taxon>
        <taxon>Cytherocopina</taxon>
        <taxon>Cytheroidea</taxon>
        <taxon>Cytherideidae</taxon>
        <taxon>Cyprideis</taxon>
    </lineage>
</organism>
<dbReference type="PROSITE" id="PS51189">
    <property type="entry name" value="FAT"/>
    <property type="match status" value="1"/>
</dbReference>
<feature type="region of interest" description="Disordered" evidence="11">
    <location>
        <begin position="577"/>
        <end position="596"/>
    </location>
</feature>
<gene>
    <name evidence="12" type="ORF">CTOB1V02_LOCUS6823</name>
</gene>
<dbReference type="SUPFAM" id="SSF47212">
    <property type="entry name" value="FKBP12-rapamycin-binding domain of FKBP-rapamycin-associated protein (FRAP)"/>
    <property type="match status" value="1"/>
</dbReference>
<dbReference type="SUPFAM" id="SSF56112">
    <property type="entry name" value="Protein kinase-like (PK-like)"/>
    <property type="match status" value="1"/>
</dbReference>
<dbReference type="Gene3D" id="1.20.120.150">
    <property type="entry name" value="FKBP12-rapamycin binding domain"/>
    <property type="match status" value="1"/>
</dbReference>
<dbReference type="EMBL" id="OB661773">
    <property type="protein sequence ID" value="CAD7228945.1"/>
    <property type="molecule type" value="Genomic_DNA"/>
</dbReference>
<sequence length="2527" mass="284355">MMHQEQVNHILQGLRAKTEDAKLDAAKELHIFVTSELQEDATVEIFDLIDQQIYSMLSSPHSSDHKGAILAINALIGAEIGNKNIKTSRFANYLKNQVPSTDQTVRVLTAQVIAKLVLVSGFLDFGEHEMLHAFEWLEDKNEGRRHAGVLLICELSAVMPTFFYQHINKFFDAILLVLWDSKSHIREDAASALRQALAIMAYREKKDKHLLPSGWYEQCFKQAAAEFEDAIGSLTPKEKNAIRDNRVHGALLVFNELLRLSNSSFEEERDALLQAHAAFSCIRQDRWRRDMRVVGSSSRRFPPTSSTAIASPNSSRALRQFHSHRRSGSATTPFLSPLRSQPDAALLLSAALVSGPDNDRYPFLPAGMGGKFLESTVCTDVVKHHYDIICQRVVAQKGNKNSFVQSTFLLLIPRLAAFNKRRFRDNHLEEILTHLLSLLKRERIPAAFAALGLTAVALGEDITPHLSQIVEVIRFCLPSLAPVPPPSSRRKTTSTSSLVDNHADPSVVACLAQVCHAVGPSLRDDVKELLKPCLKLGLSSVLTASLKEIAVQIPELKQLVSENLLTILSTILTAAPECSPESSSSLRSPTPPTSPSSVALIFGPSGEGHGPQLGASEPANIVLALKTLSTFDFEARSLLPYVDLLANDLTSSSHKSIRQEALRACTRILQPNLSLAMSSQTVFLKISDAVKKLLRAGLTDTDPDIRLCTLECLQEPFDTHLAQAECISLLFMAKHDQVFEIREHALCALGRLSTRNPALVMPKLRITLIQLLSELEFSLGRSREQAASLLGRLVSYSPALIEPYIEGILTFLTPRLKEGDCNPAVISKILLCIGELAQVNGAVIERHEKALYPILIEMIQDSSAGQKRLMALWTLGQVVQSTGKVVEPYLEYPHLTDILLVILKTENTLRIRRETIRVLGLLGALDPYRAVSNKNEIDPHCMADDETDSESQADMTTNEMLVSMNVSSNSLDEFYPAVTLSTVTRILRDPSQAQQNVVQAISFTFKSIGLKCVPYLPQVLPPLLNLIRTGDPPFKEFLFQHLGKLISIVGQHIRNYVDGIFALIIEFWNISGTYGSPQSDRMRGTIINLLEQIYGALGSEFKVYMPKVLPLILKTLQTDSSKDRSVTLKLLQTLSKCAPALESYLHMLLPPIVRLTETSDCSNQVRKQALDTITDIAGCLDLTEYPSTLIHPLVRVLDHQPELRNAAMEVLCSLGVQLGHRFQLFVPLIARAITRNKINHQKYEHLVSWIKKNDSLEDLPMFCRPRLPRTRAGDSDSDATPIKDKGIVLAALRNAWKVNRQASKEDWIVWLHRLSTELLKASPSPSLRACIALIPHYPMILRDLFNAAFVSCWLALDETSKSELMSALEVALAVQDVPELTQTILNLAEFMEHCDKGPLPLDPTLLGKHAMAVQAYAKALHYKEAEFHRQPTKTTETVGALISINHKLQQKEAAAGLLSFAMRNLSQDLRVEEKWYEKLHDWESALEAYQRKQELSPDDPSLTLGQMRCLQALGEWTQLYETASAHWPTVDAAVRREMAGMASSAAWGLGQWEAMREYSLLVPMDTTEGAFFRAVLAVQKGQYLDAQRLIDLARDLIDSELTSMISESYQRGYETLVTVVMLSELEEAVMYKLVPKKRSMIKWIWSKRLEGCRRSVEDWQRLLQVRSLVLSPREDMQTWLKFASLCRKSGRPLIADKTLMMLRECTKNDPVAAAKVTYASTKLMWSSNRKADALKELGEYVGNTLQTMLLPMPLDPSVPPAASLDDSRSGVPALLARCLLRLGDWHEQLHGMNDETIPIILKYYNAAKKHDNNWYTAWHAWALCNFKATLLYQSQAECKAEGTTPVRPQSAFGSETSLTTVVTGKETPQYIVSYGVPAIQGFFRSIALSHGSSLQDTLRLLTLWFDYGEHADVYDALLDGLRTLEINTWLQVIPQIIARIDITKPLVARMIHQLLMDIGKAHPQALVYPLTVASKSGVPARSNAANQVLQSMREHSATLVHQAMMVSDELIRVAILWNELWHEGLDEASRLYFGPNRNIPAMLATLEPFHAMMERGPQTQKERSFYQTYGRDLADALECCQRYKKTHNIRELNAAWDLYYQVFRRITRQLTSFTSFELQYVSPVLLESKNLELAVPGTYVPHRPSIRIAHVHPSLQVFSTKQRPRKLVMRGSNGRDFTFLLKGHEDLRQDERVMQLFGLVNTLLMQDPETQRRNLTIQRYAVIPLSTSSGLIGWVPHCDTLHSLIRDYRDKKRIIINLEHRIMLRMYQGYDQLTLMQKVEIFEHALEHSTGDDLAKLLWLKSPSSEVWFEKRCNYTRSLAVMSMVGYVLGLGDRHPSNLMLDRVSGRIIHIDFGDCFEVAMGRERFPEKIPFRLTRMLINAMETRGRLSCTRSMSNHTVLIHQVTGIEGTFRTTCEKVMAVLRKNKDSLMAVLEAFVHDPLLNWRLIDNPPGGFRPGTVFNSNVPEQYEALNRKAIQITNRVRDKLSGTDFDPNEKLEIHKQVSLLIQQATCHANLAQCYIGWCPFW</sequence>
<evidence type="ECO:0000256" key="1">
    <source>
        <dbReference type="ARBA" id="ARBA00011031"/>
    </source>
</evidence>
<evidence type="ECO:0000256" key="5">
    <source>
        <dbReference type="ARBA" id="ARBA00022741"/>
    </source>
</evidence>
<dbReference type="Pfam" id="PF11865">
    <property type="entry name" value="mTOR_dom"/>
    <property type="match status" value="1"/>
</dbReference>
<dbReference type="InterPro" id="IPR050517">
    <property type="entry name" value="DDR_Repair_Kinase"/>
</dbReference>
<dbReference type="InterPro" id="IPR018936">
    <property type="entry name" value="PI3/4_kinase_CS"/>
</dbReference>
<dbReference type="PANTHER" id="PTHR11139">
    <property type="entry name" value="ATAXIA TELANGIECTASIA MUTATED ATM -RELATED"/>
    <property type="match status" value="1"/>
</dbReference>
<keyword evidence="6 10" id="KW-0418">Kinase</keyword>
<dbReference type="SMART" id="SM01343">
    <property type="entry name" value="FATC"/>
    <property type="match status" value="1"/>
</dbReference>
<evidence type="ECO:0000256" key="7">
    <source>
        <dbReference type="ARBA" id="ARBA00022840"/>
    </source>
</evidence>
<dbReference type="InterPro" id="IPR036940">
    <property type="entry name" value="PI3/4_kinase_cat_sf"/>
</dbReference>
<dbReference type="InterPro" id="IPR026683">
    <property type="entry name" value="TOR_cat"/>
</dbReference>
<dbReference type="SMART" id="SM01346">
    <property type="entry name" value="DUF3385"/>
    <property type="match status" value="1"/>
</dbReference>
<dbReference type="Pfam" id="PF00454">
    <property type="entry name" value="PI3_PI4_kinase"/>
    <property type="match status" value="1"/>
</dbReference>
<dbReference type="GO" id="GO:0080090">
    <property type="term" value="P:regulation of primary metabolic process"/>
    <property type="evidence" value="ECO:0007669"/>
    <property type="project" value="UniProtKB-ARBA"/>
</dbReference>
<dbReference type="InterPro" id="IPR016024">
    <property type="entry name" value="ARM-type_fold"/>
</dbReference>
<dbReference type="GO" id="GO:0005524">
    <property type="term" value="F:ATP binding"/>
    <property type="evidence" value="ECO:0007669"/>
    <property type="project" value="UniProtKB-KW"/>
</dbReference>
<dbReference type="PROSITE" id="PS50290">
    <property type="entry name" value="PI3_4_KINASE_3"/>
    <property type="match status" value="1"/>
</dbReference>
<reference evidence="12" key="1">
    <citation type="submission" date="2020-11" db="EMBL/GenBank/DDBJ databases">
        <authorList>
            <person name="Tran Van P."/>
        </authorList>
    </citation>
    <scope>NUCLEOTIDE SEQUENCE</scope>
</reference>
<evidence type="ECO:0000256" key="11">
    <source>
        <dbReference type="SAM" id="MobiDB-lite"/>
    </source>
</evidence>
<dbReference type="GO" id="GO:0044877">
    <property type="term" value="F:protein-containing complex binding"/>
    <property type="evidence" value="ECO:0007669"/>
    <property type="project" value="InterPro"/>
</dbReference>
<dbReference type="EC" id="2.7.11.1" evidence="10"/>
<dbReference type="InterPro" id="IPR011989">
    <property type="entry name" value="ARM-like"/>
</dbReference>
<dbReference type="GO" id="GO:0005737">
    <property type="term" value="C:cytoplasm"/>
    <property type="evidence" value="ECO:0007669"/>
    <property type="project" value="TreeGrafter"/>
</dbReference>
<dbReference type="InterPro" id="IPR011990">
    <property type="entry name" value="TPR-like_helical_dom_sf"/>
</dbReference>
<dbReference type="Gene3D" id="3.30.1010.10">
    <property type="entry name" value="Phosphatidylinositol 3-kinase Catalytic Subunit, Chain A, domain 4"/>
    <property type="match status" value="1"/>
</dbReference>
<dbReference type="InterPro" id="IPR036738">
    <property type="entry name" value="FRB_sf"/>
</dbReference>
<evidence type="ECO:0000256" key="2">
    <source>
        <dbReference type="ARBA" id="ARBA00022527"/>
    </source>
</evidence>
<dbReference type="InterPro" id="IPR024585">
    <property type="entry name" value="mTOR_dom"/>
</dbReference>
<dbReference type="InterPro" id="IPR057564">
    <property type="entry name" value="HEAT_ATR"/>
</dbReference>
<dbReference type="Gene3D" id="1.25.40.10">
    <property type="entry name" value="Tetratricopeptide repeat domain"/>
    <property type="match status" value="1"/>
</dbReference>
<dbReference type="GO" id="GO:0016242">
    <property type="term" value="P:negative regulation of macroautophagy"/>
    <property type="evidence" value="ECO:0007669"/>
    <property type="project" value="TreeGrafter"/>
</dbReference>
<dbReference type="Pfam" id="PF02259">
    <property type="entry name" value="FAT"/>
    <property type="match status" value="1"/>
</dbReference>
<evidence type="ECO:0000256" key="8">
    <source>
        <dbReference type="ARBA" id="ARBA00047899"/>
    </source>
</evidence>
<dbReference type="InterPro" id="IPR014009">
    <property type="entry name" value="PIK_FAT"/>
</dbReference>
<dbReference type="GO" id="GO:0005634">
    <property type="term" value="C:nucleus"/>
    <property type="evidence" value="ECO:0007669"/>
    <property type="project" value="TreeGrafter"/>
</dbReference>
<dbReference type="PROSITE" id="PS00916">
    <property type="entry name" value="PI3_4_KINASE_2"/>
    <property type="match status" value="1"/>
</dbReference>
<evidence type="ECO:0000313" key="12">
    <source>
        <dbReference type="EMBL" id="CAD7228945.1"/>
    </source>
</evidence>
<dbReference type="SMART" id="SM01345">
    <property type="entry name" value="Rapamycin_bind"/>
    <property type="match status" value="1"/>
</dbReference>
<feature type="compositionally biased region" description="Low complexity" evidence="11">
    <location>
        <begin position="577"/>
        <end position="588"/>
    </location>
</feature>
<dbReference type="GO" id="GO:0038202">
    <property type="term" value="P:TORC1 signaling"/>
    <property type="evidence" value="ECO:0007669"/>
    <property type="project" value="TreeGrafter"/>
</dbReference>
<dbReference type="CDD" id="cd05169">
    <property type="entry name" value="PIKKc_TOR"/>
    <property type="match status" value="1"/>
</dbReference>
<dbReference type="InterPro" id="IPR003152">
    <property type="entry name" value="FATC_dom"/>
</dbReference>
<accession>A0A7R8WC74</accession>
<dbReference type="Gene3D" id="1.10.1070.11">
    <property type="entry name" value="Phosphatidylinositol 3-/4-kinase, catalytic domain"/>
    <property type="match status" value="1"/>
</dbReference>
<dbReference type="InterPro" id="IPR009076">
    <property type="entry name" value="FRB_dom"/>
</dbReference>
<evidence type="ECO:0000256" key="9">
    <source>
        <dbReference type="ARBA" id="ARBA00048679"/>
    </source>
</evidence>
<comment type="catalytic activity">
    <reaction evidence="9">
        <text>L-seryl-[protein] + ATP = O-phospho-L-seryl-[protein] + ADP + H(+)</text>
        <dbReference type="Rhea" id="RHEA:17989"/>
        <dbReference type="Rhea" id="RHEA-COMP:9863"/>
        <dbReference type="Rhea" id="RHEA-COMP:11604"/>
        <dbReference type="ChEBI" id="CHEBI:15378"/>
        <dbReference type="ChEBI" id="CHEBI:29999"/>
        <dbReference type="ChEBI" id="CHEBI:30616"/>
        <dbReference type="ChEBI" id="CHEBI:83421"/>
        <dbReference type="ChEBI" id="CHEBI:456216"/>
        <dbReference type="EC" id="2.7.11.1"/>
    </reaction>
</comment>
<dbReference type="InterPro" id="IPR003151">
    <property type="entry name" value="PIK-rel_kinase_FAT"/>
</dbReference>
<dbReference type="OrthoDB" id="2250022at2759"/>
<dbReference type="SUPFAM" id="SSF48371">
    <property type="entry name" value="ARM repeat"/>
    <property type="match status" value="2"/>
</dbReference>
<evidence type="ECO:0000256" key="3">
    <source>
        <dbReference type="ARBA" id="ARBA00022679"/>
    </source>
</evidence>
<dbReference type="PROSITE" id="PS00915">
    <property type="entry name" value="PI3_4_KINASE_1"/>
    <property type="match status" value="1"/>
</dbReference>
<evidence type="ECO:0000256" key="10">
    <source>
        <dbReference type="RuleBase" id="RU364109"/>
    </source>
</evidence>
<dbReference type="PROSITE" id="PS51190">
    <property type="entry name" value="FATC"/>
    <property type="match status" value="1"/>
</dbReference>
<proteinExistence type="inferred from homology"/>
<comment type="similarity">
    <text evidence="1 10">Belongs to the PI3/PI4-kinase family.</text>
</comment>
<dbReference type="Pfam" id="PF08771">
    <property type="entry name" value="FRB_dom"/>
    <property type="match status" value="1"/>
</dbReference>
<keyword evidence="2 10" id="KW-0723">Serine/threonine-protein kinase</keyword>
<dbReference type="FunFam" id="1.20.120.150:FF:000001">
    <property type="entry name" value="Serine/threonine-protein kinase TOR"/>
    <property type="match status" value="1"/>
</dbReference>
<evidence type="ECO:0000256" key="6">
    <source>
        <dbReference type="ARBA" id="ARBA00022777"/>
    </source>
</evidence>
<dbReference type="Pfam" id="PF23593">
    <property type="entry name" value="HEAT_ATR"/>
    <property type="match status" value="1"/>
</dbReference>
<dbReference type="InterPro" id="IPR011009">
    <property type="entry name" value="Kinase-like_dom_sf"/>
</dbReference>
<comment type="catalytic activity">
    <reaction evidence="8 10">
        <text>L-threonyl-[protein] + ATP = O-phospho-L-threonyl-[protein] + ADP + H(+)</text>
        <dbReference type="Rhea" id="RHEA:46608"/>
        <dbReference type="Rhea" id="RHEA-COMP:11060"/>
        <dbReference type="Rhea" id="RHEA-COMP:11605"/>
        <dbReference type="ChEBI" id="CHEBI:15378"/>
        <dbReference type="ChEBI" id="CHEBI:30013"/>
        <dbReference type="ChEBI" id="CHEBI:30616"/>
        <dbReference type="ChEBI" id="CHEBI:61977"/>
        <dbReference type="ChEBI" id="CHEBI:456216"/>
        <dbReference type="EC" id="2.7.11.1"/>
    </reaction>
</comment>
<dbReference type="Pfam" id="PF02260">
    <property type="entry name" value="FATC"/>
    <property type="match status" value="1"/>
</dbReference>
<keyword evidence="7 10" id="KW-0067">ATP-binding</keyword>
<dbReference type="Gene3D" id="1.25.10.10">
    <property type="entry name" value="Leucine-rich Repeat Variant"/>
    <property type="match status" value="4"/>
</dbReference>
<dbReference type="FunFam" id="3.30.1010.10:FF:000006">
    <property type="entry name" value="Serine/threonine-protein kinase TOR"/>
    <property type="match status" value="1"/>
</dbReference>
<protein>
    <recommendedName>
        <fullName evidence="10">Serine/threonine-protein kinase TOR</fullName>
        <ecNumber evidence="10">2.7.11.1</ecNumber>
    </recommendedName>
</protein>
<dbReference type="GO" id="GO:0031932">
    <property type="term" value="C:TORC2 complex"/>
    <property type="evidence" value="ECO:0007669"/>
    <property type="project" value="TreeGrafter"/>
</dbReference>
<keyword evidence="5 10" id="KW-0547">Nucleotide-binding</keyword>